<dbReference type="PANTHER" id="PTHR10705">
    <property type="entry name" value="DOLICHYL-DIPHOSPHOOLIGOSACCHARIDE--PROTEIN GLYCOSYLTRANSFERASE SUBUNIT DAD1"/>
    <property type="match status" value="1"/>
</dbReference>
<evidence type="ECO:0000256" key="1">
    <source>
        <dbReference type="ARBA" id="ARBA00004477"/>
    </source>
</evidence>
<keyword evidence="6 8" id="KW-1133">Transmembrane helix</keyword>
<keyword evidence="4 8" id="KW-0812">Transmembrane</keyword>
<gene>
    <name evidence="9" type="ORF">BD289DRAFT_425581</name>
</gene>
<evidence type="ECO:0000256" key="4">
    <source>
        <dbReference type="ARBA" id="ARBA00022692"/>
    </source>
</evidence>
<dbReference type="AlphaFoldDB" id="A0A2T3AGV4"/>
<evidence type="ECO:0000256" key="2">
    <source>
        <dbReference type="ARBA" id="ARBA00004922"/>
    </source>
</evidence>
<comment type="function">
    <text evidence="8">Subunit of the oligosaccharyl transferase (OST) complex that catalyzes the initial transfer of a defined glycan (Glc(3)Man(9)GlcNAc(2) in eukaryotes) from the lipid carrier dolichol-pyrophosphate to an asparagine residue within an Asn-X-Ser/Thr consensus motif in nascent polypeptide chains, the first step in protein N-glycosylation. N-glycosylation occurs cotranslationally and the complex associates with the Sec61 complex at the channel-forming translocon complex that mediates protein translocation across the endoplasmic reticulum (ER). All subunits are required for a maximal enzyme activity.</text>
</comment>
<dbReference type="PANTHER" id="PTHR10705:SF0">
    <property type="entry name" value="DOLICHYL-DIPHOSPHOOLIGOSACCHARIDE--PROTEIN GLYCOSYLTRANSFERASE SUBUNIT DAD1"/>
    <property type="match status" value="1"/>
</dbReference>
<evidence type="ECO:0000256" key="8">
    <source>
        <dbReference type="RuleBase" id="RU361136"/>
    </source>
</evidence>
<dbReference type="GO" id="GO:0008250">
    <property type="term" value="C:oligosaccharyltransferase complex"/>
    <property type="evidence" value="ECO:0007669"/>
    <property type="project" value="InterPro"/>
</dbReference>
<evidence type="ECO:0000313" key="10">
    <source>
        <dbReference type="Proteomes" id="UP000241462"/>
    </source>
</evidence>
<sequence>MAPKKTTPATTNSTTAASSQPTSLLQVWPDAEKVWNGYWKITTHQTRLIDIFLAFLVLVGGLQMLYFLLGARNPYNAFLAGFIATVGQFVLTVALRVQTVEQNKTSFSKTTPERSFADFLFGSLILHFFCINYIN</sequence>
<evidence type="ECO:0000256" key="5">
    <source>
        <dbReference type="ARBA" id="ARBA00022824"/>
    </source>
</evidence>
<evidence type="ECO:0000313" key="9">
    <source>
        <dbReference type="EMBL" id="PSR97474.1"/>
    </source>
</evidence>
<feature type="transmembrane region" description="Helical" evidence="8">
    <location>
        <begin position="75"/>
        <end position="95"/>
    </location>
</feature>
<dbReference type="Proteomes" id="UP000241462">
    <property type="component" value="Unassembled WGS sequence"/>
</dbReference>
<keyword evidence="7 8" id="KW-0472">Membrane</keyword>
<dbReference type="STRING" id="2025994.A0A2T3AGV4"/>
<dbReference type="Pfam" id="PF02109">
    <property type="entry name" value="DAD"/>
    <property type="match status" value="1"/>
</dbReference>
<evidence type="ECO:0000256" key="7">
    <source>
        <dbReference type="ARBA" id="ARBA00023136"/>
    </source>
</evidence>
<comment type="similarity">
    <text evidence="3 8">Belongs to the DAD/OST2 family.</text>
</comment>
<feature type="transmembrane region" description="Helical" evidence="8">
    <location>
        <begin position="116"/>
        <end position="134"/>
    </location>
</feature>
<dbReference type="FunCoup" id="A0A2T3AGV4">
    <property type="interactions" value="690"/>
</dbReference>
<comment type="pathway">
    <text evidence="2 8">Protein modification; protein glycosylation.</text>
</comment>
<evidence type="ECO:0000256" key="3">
    <source>
        <dbReference type="ARBA" id="ARBA00009386"/>
    </source>
</evidence>
<reference evidence="9 10" key="1">
    <citation type="journal article" date="2018" name="Mycol. Prog.">
        <title>Coniella lustricola, a new species from submerged detritus.</title>
        <authorList>
            <person name="Raudabaugh D.B."/>
            <person name="Iturriaga T."/>
            <person name="Carver A."/>
            <person name="Mondo S."/>
            <person name="Pangilinan J."/>
            <person name="Lipzen A."/>
            <person name="He G."/>
            <person name="Amirebrahimi M."/>
            <person name="Grigoriev I.V."/>
            <person name="Miller A.N."/>
        </authorList>
    </citation>
    <scope>NUCLEOTIDE SEQUENCE [LARGE SCALE GENOMIC DNA]</scope>
    <source>
        <strain evidence="9 10">B22-T-1</strain>
    </source>
</reference>
<dbReference type="PIRSF" id="PIRSF005588">
    <property type="entry name" value="DAD"/>
    <property type="match status" value="1"/>
</dbReference>
<accession>A0A2T3AGV4</accession>
<dbReference type="GO" id="GO:0006487">
    <property type="term" value="P:protein N-linked glycosylation"/>
    <property type="evidence" value="ECO:0007669"/>
    <property type="project" value="TreeGrafter"/>
</dbReference>
<organism evidence="9 10">
    <name type="scientific">Coniella lustricola</name>
    <dbReference type="NCBI Taxonomy" id="2025994"/>
    <lineage>
        <taxon>Eukaryota</taxon>
        <taxon>Fungi</taxon>
        <taxon>Dikarya</taxon>
        <taxon>Ascomycota</taxon>
        <taxon>Pezizomycotina</taxon>
        <taxon>Sordariomycetes</taxon>
        <taxon>Sordariomycetidae</taxon>
        <taxon>Diaporthales</taxon>
        <taxon>Schizoparmaceae</taxon>
        <taxon>Coniella</taxon>
    </lineage>
</organism>
<dbReference type="InterPro" id="IPR003038">
    <property type="entry name" value="DAD/Ost2"/>
</dbReference>
<proteinExistence type="inferred from homology"/>
<keyword evidence="5 8" id="KW-0256">Endoplasmic reticulum</keyword>
<feature type="transmembrane region" description="Helical" evidence="8">
    <location>
        <begin position="48"/>
        <end position="69"/>
    </location>
</feature>
<comment type="subunit">
    <text evidence="8">Component of the oligosaccharyltransferase (OST) complex.</text>
</comment>
<dbReference type="EMBL" id="KZ678390">
    <property type="protein sequence ID" value="PSR97474.1"/>
    <property type="molecule type" value="Genomic_DNA"/>
</dbReference>
<keyword evidence="10" id="KW-1185">Reference proteome</keyword>
<name>A0A2T3AGV4_9PEZI</name>
<evidence type="ECO:0000256" key="6">
    <source>
        <dbReference type="ARBA" id="ARBA00022989"/>
    </source>
</evidence>
<dbReference type="OrthoDB" id="445566at2759"/>
<dbReference type="UniPathway" id="UPA00378"/>
<comment type="subcellular location">
    <subcellularLocation>
        <location evidence="1 8">Endoplasmic reticulum membrane</location>
        <topology evidence="1 8">Multi-pass membrane protein</topology>
    </subcellularLocation>
</comment>
<dbReference type="InParanoid" id="A0A2T3AGV4"/>
<protein>
    <recommendedName>
        <fullName evidence="8">Dolichyl-diphosphooligosaccharide--protein glycosyltransferase subunit OST2</fullName>
        <shortName evidence="8">Oligosaccharyl transferase subunit OST2</shortName>
    </recommendedName>
</protein>